<evidence type="ECO:0000259" key="6">
    <source>
        <dbReference type="Pfam" id="PF04932"/>
    </source>
</evidence>
<comment type="subcellular location">
    <subcellularLocation>
        <location evidence="1">Membrane</location>
        <topology evidence="1">Multi-pass membrane protein</topology>
    </subcellularLocation>
</comment>
<proteinExistence type="predicted"/>
<reference evidence="7 8" key="1">
    <citation type="submission" date="2021-03" db="EMBL/GenBank/DDBJ databases">
        <title>Genomic Encyclopedia of Type Strains, Phase IV (KMG-IV): sequencing the most valuable type-strain genomes for metagenomic binning, comparative biology and taxonomic classification.</title>
        <authorList>
            <person name="Goeker M."/>
        </authorList>
    </citation>
    <scope>NUCLEOTIDE SEQUENCE [LARGE SCALE GENOMIC DNA]</scope>
    <source>
        <strain evidence="7 8">DSM 27138</strain>
    </source>
</reference>
<accession>A0ABS4JWE2</accession>
<organism evidence="7 8">
    <name type="scientific">Symbiobacterium terraclitae</name>
    <dbReference type="NCBI Taxonomy" id="557451"/>
    <lineage>
        <taxon>Bacteria</taxon>
        <taxon>Bacillati</taxon>
        <taxon>Bacillota</taxon>
        <taxon>Clostridia</taxon>
        <taxon>Eubacteriales</taxon>
        <taxon>Symbiobacteriaceae</taxon>
        <taxon>Symbiobacterium</taxon>
    </lineage>
</organism>
<feature type="transmembrane region" description="Helical" evidence="5">
    <location>
        <begin position="331"/>
        <end position="352"/>
    </location>
</feature>
<evidence type="ECO:0000256" key="4">
    <source>
        <dbReference type="ARBA" id="ARBA00023136"/>
    </source>
</evidence>
<feature type="transmembrane region" description="Helical" evidence="5">
    <location>
        <begin position="134"/>
        <end position="154"/>
    </location>
</feature>
<dbReference type="InterPro" id="IPR051533">
    <property type="entry name" value="WaaL-like"/>
</dbReference>
<sequence length="418" mass="44306">MSVRAAPPQGARPLLPDGERPGLVDLRGMVLAAYLSVGSFKADPRLQWLPVDATLLLALAVAGLTCLDLLLSGFRIHRNAGWMLLLFAVFAVPVPWTEFHAYAFEKVSRFFTLTLIAAVAPFVLLRRPGAVHRFFNALCLISAVMGIDAALQLLQGSGDVTRLSAFGANPISFGREMGGVLLWCAALGVEGRLRVDVAVAGVVAAGVLLVGSGSRGPLLAALGALAAAGPLFYWRSSRVMIRFGLAAAAVAVALSLALLVSPEDSGHRIERLARGALGASELTRLDAYARSLRLIADHPEGIGWGGFAHRIDQLGTAGADRQYPHNLILEAFLEGGWLAGLYLTLLLAGVGLRISSLRPTSEHHGVFLFYLFFLLNSMVSGDLNDNRHLFALMAIGLHAGWDDEQAQGGARHVGASGA</sequence>
<keyword evidence="2 5" id="KW-0812">Transmembrane</keyword>
<keyword evidence="3 5" id="KW-1133">Transmembrane helix</keyword>
<evidence type="ECO:0000256" key="1">
    <source>
        <dbReference type="ARBA" id="ARBA00004141"/>
    </source>
</evidence>
<feature type="transmembrane region" description="Helical" evidence="5">
    <location>
        <begin position="364"/>
        <end position="383"/>
    </location>
</feature>
<dbReference type="PANTHER" id="PTHR37422:SF13">
    <property type="entry name" value="LIPOPOLYSACCHARIDE BIOSYNTHESIS PROTEIN PA4999-RELATED"/>
    <property type="match status" value="1"/>
</dbReference>
<dbReference type="EMBL" id="JAGGLG010000037">
    <property type="protein sequence ID" value="MBP2019857.1"/>
    <property type="molecule type" value="Genomic_DNA"/>
</dbReference>
<keyword evidence="8" id="KW-1185">Reference proteome</keyword>
<evidence type="ECO:0000256" key="2">
    <source>
        <dbReference type="ARBA" id="ARBA00022692"/>
    </source>
</evidence>
<evidence type="ECO:0000256" key="5">
    <source>
        <dbReference type="SAM" id="Phobius"/>
    </source>
</evidence>
<feature type="transmembrane region" description="Helical" evidence="5">
    <location>
        <begin position="108"/>
        <end position="125"/>
    </location>
</feature>
<feature type="transmembrane region" description="Helical" evidence="5">
    <location>
        <begin position="53"/>
        <end position="72"/>
    </location>
</feature>
<comment type="caution">
    <text evidence="7">The sequence shown here is derived from an EMBL/GenBank/DDBJ whole genome shotgun (WGS) entry which is preliminary data.</text>
</comment>
<protein>
    <recommendedName>
        <fullName evidence="6">O-antigen ligase-related domain-containing protein</fullName>
    </recommendedName>
</protein>
<feature type="transmembrane region" description="Helical" evidence="5">
    <location>
        <begin position="193"/>
        <end position="211"/>
    </location>
</feature>
<evidence type="ECO:0000313" key="8">
    <source>
        <dbReference type="Proteomes" id="UP001519289"/>
    </source>
</evidence>
<feature type="domain" description="O-antigen ligase-related" evidence="6">
    <location>
        <begin position="201"/>
        <end position="342"/>
    </location>
</feature>
<dbReference type="Proteomes" id="UP001519289">
    <property type="component" value="Unassembled WGS sequence"/>
</dbReference>
<dbReference type="RefSeq" id="WP_209467960.1">
    <property type="nucleotide sequence ID" value="NZ_JAGGLG010000037.1"/>
</dbReference>
<gene>
    <name evidence="7" type="ORF">J2Z79_003299</name>
</gene>
<evidence type="ECO:0000256" key="3">
    <source>
        <dbReference type="ARBA" id="ARBA00022989"/>
    </source>
</evidence>
<feature type="transmembrane region" description="Helical" evidence="5">
    <location>
        <begin position="79"/>
        <end position="96"/>
    </location>
</feature>
<dbReference type="PANTHER" id="PTHR37422">
    <property type="entry name" value="TEICHURONIC ACID BIOSYNTHESIS PROTEIN TUAE"/>
    <property type="match status" value="1"/>
</dbReference>
<keyword evidence="4 5" id="KW-0472">Membrane</keyword>
<evidence type="ECO:0000313" key="7">
    <source>
        <dbReference type="EMBL" id="MBP2019857.1"/>
    </source>
</evidence>
<dbReference type="Pfam" id="PF04932">
    <property type="entry name" value="Wzy_C"/>
    <property type="match status" value="1"/>
</dbReference>
<name>A0ABS4JWE2_9FIRM</name>
<dbReference type="InterPro" id="IPR007016">
    <property type="entry name" value="O-antigen_ligase-rel_domated"/>
</dbReference>
<feature type="transmembrane region" description="Helical" evidence="5">
    <location>
        <begin position="240"/>
        <end position="261"/>
    </location>
</feature>